<dbReference type="KEGG" id="rbi:RB2501_15324"/>
<dbReference type="eggNOG" id="COG0417">
    <property type="taxonomic scope" value="Bacteria"/>
</dbReference>
<dbReference type="STRING" id="313596.RB2501_15324"/>
<protein>
    <recommendedName>
        <fullName evidence="3">Carboxypeptidase-like regulatory domain-containing protein</fullName>
    </recommendedName>
</protein>
<reference evidence="1 2" key="1">
    <citation type="journal article" date="2009" name="J. Bacteriol.">
        <title>Complete genome sequence of Robiginitalea biformata HTCC2501.</title>
        <authorList>
            <person name="Oh H.M."/>
            <person name="Giovannoni S.J."/>
            <person name="Lee K."/>
            <person name="Ferriera S."/>
            <person name="Johnson J."/>
            <person name="Cho J.C."/>
        </authorList>
    </citation>
    <scope>NUCLEOTIDE SEQUENCE [LARGE SCALE GENOMIC DNA]</scope>
    <source>
        <strain evidence="2">ATCC BAA-864 / HTCC2501 / KCTC 12146</strain>
    </source>
</reference>
<name>A4CLG2_ROBBH</name>
<dbReference type="SUPFAM" id="SSF49464">
    <property type="entry name" value="Carboxypeptidase regulatory domain-like"/>
    <property type="match status" value="1"/>
</dbReference>
<organism evidence="1 2">
    <name type="scientific">Robiginitalea biformata (strain ATCC BAA-864 / DSM 15991 / KCTC 12146 / HTCC2501)</name>
    <dbReference type="NCBI Taxonomy" id="313596"/>
    <lineage>
        <taxon>Bacteria</taxon>
        <taxon>Pseudomonadati</taxon>
        <taxon>Bacteroidota</taxon>
        <taxon>Flavobacteriia</taxon>
        <taxon>Flavobacteriales</taxon>
        <taxon>Flavobacteriaceae</taxon>
        <taxon>Robiginitalea</taxon>
    </lineage>
</organism>
<keyword evidence="2" id="KW-1185">Reference proteome</keyword>
<sequence>MLLFFLVSSLAFAQSATFRVVDANSDEPVPFASVETGPGKGTISNEEGYFTLNPEGLSSRAVRISCMGYRTLELEHDRLRAQSGPIRMQPAAINLNEVRLTSRVPGAEEIIEQVRQGLSTNYPLSGKAFEIFFRESEYMQFEDLQLELEKASDLNRRALDAADKRLRKLGEDIVRSDARMFLDFKGNLAVVDDTTAILRVDRATELTDHKKGYSMDDIQARAQKIILAHLDSSQTYKVKTGLFKIEDSISPGKEFMEAENRESDSSEYDYLKGRSQGILGIASWRDGTKLRRFLDGDLYEYRFVEATYFDGNYVYAIEFTPRKRKAKYAGTFFVDATSFAVLKADYAYGRGRRGDKVNLKLLLGIKYVENLSRGTAIFKRNEQNTYDPYFIQNEYGNYIYLHRSLKFIENSRRRKKVRFDFLMEGGVRQRESVLLSPADPAEFHTLAGYTEPEKIRIQKILQYEPTIWEDTQVIAPLEEMKNFRAGKD</sequence>
<dbReference type="Pfam" id="PF13715">
    <property type="entry name" value="CarbopepD_reg_2"/>
    <property type="match status" value="1"/>
</dbReference>
<gene>
    <name evidence="1" type="ordered locus">RB2501_15324</name>
</gene>
<accession>A4CLG2</accession>
<dbReference type="AlphaFoldDB" id="A4CLG2"/>
<proteinExistence type="predicted"/>
<dbReference type="HOGENOM" id="CLU_041898_0_0_10"/>
<evidence type="ECO:0000313" key="1">
    <source>
        <dbReference type="EMBL" id="EAR15711.1"/>
    </source>
</evidence>
<evidence type="ECO:0000313" key="2">
    <source>
        <dbReference type="Proteomes" id="UP000009049"/>
    </source>
</evidence>
<evidence type="ECO:0008006" key="3">
    <source>
        <dbReference type="Google" id="ProtNLM"/>
    </source>
</evidence>
<dbReference type="Proteomes" id="UP000009049">
    <property type="component" value="Chromosome"/>
</dbReference>
<dbReference type="InterPro" id="IPR008969">
    <property type="entry name" value="CarboxyPept-like_regulatory"/>
</dbReference>
<dbReference type="EMBL" id="CP001712">
    <property type="protein sequence ID" value="EAR15711.1"/>
    <property type="molecule type" value="Genomic_DNA"/>
</dbReference>